<dbReference type="Pfam" id="PF02538">
    <property type="entry name" value="Hydantoinase_B"/>
    <property type="match status" value="1"/>
</dbReference>
<accession>A0A518ANH5</accession>
<dbReference type="InterPro" id="IPR049517">
    <property type="entry name" value="ACX-like_C"/>
</dbReference>
<dbReference type="PANTHER" id="PTHR11365:SF23">
    <property type="entry name" value="HYPOTHETICAL 5-OXOPROLINASE (EUROFUNG)-RELATED"/>
    <property type="match status" value="1"/>
</dbReference>
<name>A0A518ANH5_9BACT</name>
<dbReference type="EC" id="6.4.1.8" evidence="6"/>
<gene>
    <name evidence="6" type="primary">apc3</name>
    <name evidence="6" type="ORF">Pan181_24830</name>
</gene>
<dbReference type="KEGG" id="amuc:Pan181_24830"/>
<feature type="domain" description="Hydantoinase/oxoprolinase N-terminal" evidence="4">
    <location>
        <begin position="105"/>
        <end position="250"/>
    </location>
</feature>
<evidence type="ECO:0000256" key="1">
    <source>
        <dbReference type="ARBA" id="ARBA00010403"/>
    </source>
</evidence>
<evidence type="ECO:0000259" key="4">
    <source>
        <dbReference type="Pfam" id="PF05378"/>
    </source>
</evidence>
<evidence type="ECO:0000313" key="7">
    <source>
        <dbReference type="Proteomes" id="UP000315750"/>
    </source>
</evidence>
<dbReference type="InterPro" id="IPR008040">
    <property type="entry name" value="Hydant_A_N"/>
</dbReference>
<evidence type="ECO:0000313" key="6">
    <source>
        <dbReference type="EMBL" id="QDU56274.1"/>
    </source>
</evidence>
<dbReference type="PANTHER" id="PTHR11365">
    <property type="entry name" value="5-OXOPROLINASE RELATED"/>
    <property type="match status" value="1"/>
</dbReference>
<dbReference type="InterPro" id="IPR002821">
    <property type="entry name" value="Hydantoinase_A"/>
</dbReference>
<dbReference type="GO" id="GO:0016874">
    <property type="term" value="F:ligase activity"/>
    <property type="evidence" value="ECO:0007669"/>
    <property type="project" value="UniProtKB-KW"/>
</dbReference>
<feature type="domain" description="Hydantoinase A/oxoprolinase" evidence="2">
    <location>
        <begin position="268"/>
        <end position="552"/>
    </location>
</feature>
<feature type="domain" description="Hydantoinase/oxoprolinase N-terminal" evidence="4">
    <location>
        <begin position="6"/>
        <end position="44"/>
    </location>
</feature>
<dbReference type="Pfam" id="PF19278">
    <property type="entry name" value="Hydant_A_C"/>
    <property type="match status" value="1"/>
</dbReference>
<evidence type="ECO:0000259" key="2">
    <source>
        <dbReference type="Pfam" id="PF01968"/>
    </source>
</evidence>
<proteinExistence type="inferred from homology"/>
<dbReference type="GO" id="GO:0005829">
    <property type="term" value="C:cytosol"/>
    <property type="evidence" value="ECO:0007669"/>
    <property type="project" value="TreeGrafter"/>
</dbReference>
<dbReference type="EMBL" id="CP036278">
    <property type="protein sequence ID" value="QDU56274.1"/>
    <property type="molecule type" value="Genomic_DNA"/>
</dbReference>
<evidence type="ECO:0000259" key="5">
    <source>
        <dbReference type="Pfam" id="PF19278"/>
    </source>
</evidence>
<dbReference type="GO" id="GO:0006749">
    <property type="term" value="P:glutathione metabolic process"/>
    <property type="evidence" value="ECO:0007669"/>
    <property type="project" value="TreeGrafter"/>
</dbReference>
<evidence type="ECO:0000259" key="3">
    <source>
        <dbReference type="Pfam" id="PF02538"/>
    </source>
</evidence>
<feature type="domain" description="Acetophenone carboxylase-like C-terminal" evidence="5">
    <location>
        <begin position="569"/>
        <end position="729"/>
    </location>
</feature>
<comment type="similarity">
    <text evidence="1">Belongs to the oxoprolinase family.</text>
</comment>
<keyword evidence="6" id="KW-0436">Ligase</keyword>
<dbReference type="InterPro" id="IPR045079">
    <property type="entry name" value="Oxoprolinase-like"/>
</dbReference>
<reference evidence="6 7" key="1">
    <citation type="submission" date="2019-02" db="EMBL/GenBank/DDBJ databases">
        <title>Deep-cultivation of Planctomycetes and their phenomic and genomic characterization uncovers novel biology.</title>
        <authorList>
            <person name="Wiegand S."/>
            <person name="Jogler M."/>
            <person name="Boedeker C."/>
            <person name="Pinto D."/>
            <person name="Vollmers J."/>
            <person name="Rivas-Marin E."/>
            <person name="Kohn T."/>
            <person name="Peeters S.H."/>
            <person name="Heuer A."/>
            <person name="Rast P."/>
            <person name="Oberbeckmann S."/>
            <person name="Bunk B."/>
            <person name="Jeske O."/>
            <person name="Meyerdierks A."/>
            <person name="Storesund J.E."/>
            <person name="Kallscheuer N."/>
            <person name="Luecker S."/>
            <person name="Lage O.M."/>
            <person name="Pohl T."/>
            <person name="Merkel B.J."/>
            <person name="Hornburger P."/>
            <person name="Mueller R.-W."/>
            <person name="Bruemmer F."/>
            <person name="Labrenz M."/>
            <person name="Spormann A.M."/>
            <person name="Op den Camp H."/>
            <person name="Overmann J."/>
            <person name="Amann R."/>
            <person name="Jetten M.S.M."/>
            <person name="Mascher T."/>
            <person name="Medema M.H."/>
            <person name="Devos D.P."/>
            <person name="Kaster A.-K."/>
            <person name="Ovreas L."/>
            <person name="Rohde M."/>
            <person name="Galperin M.Y."/>
            <person name="Jogler C."/>
        </authorList>
    </citation>
    <scope>NUCLEOTIDE SEQUENCE [LARGE SCALE GENOMIC DNA]</scope>
    <source>
        <strain evidence="6 7">Pan181</strain>
    </source>
</reference>
<dbReference type="OrthoDB" id="9768323at2"/>
<dbReference type="Proteomes" id="UP000315750">
    <property type="component" value="Chromosome"/>
</dbReference>
<dbReference type="InterPro" id="IPR003692">
    <property type="entry name" value="Hydantoinase_B"/>
</dbReference>
<dbReference type="GO" id="GO:0017168">
    <property type="term" value="F:5-oxoprolinase (ATP-hydrolyzing) activity"/>
    <property type="evidence" value="ECO:0007669"/>
    <property type="project" value="TreeGrafter"/>
</dbReference>
<dbReference type="Pfam" id="PF01968">
    <property type="entry name" value="Hydantoinase_A"/>
    <property type="match status" value="1"/>
</dbReference>
<protein>
    <submittedName>
        <fullName evidence="6">Acetophenone carboxylase gamma subunit</fullName>
        <ecNumber evidence="6">6.4.1.8</ecNumber>
    </submittedName>
</protein>
<organism evidence="6 7">
    <name type="scientific">Aeoliella mucimassa</name>
    <dbReference type="NCBI Taxonomy" id="2527972"/>
    <lineage>
        <taxon>Bacteria</taxon>
        <taxon>Pseudomonadati</taxon>
        <taxon>Planctomycetota</taxon>
        <taxon>Planctomycetia</taxon>
        <taxon>Pirellulales</taxon>
        <taxon>Lacipirellulaceae</taxon>
        <taxon>Aeoliella</taxon>
    </lineage>
</organism>
<keyword evidence="7" id="KW-1185">Reference proteome</keyword>
<feature type="domain" description="Hydantoinase B/oxoprolinase" evidence="3">
    <location>
        <begin position="752"/>
        <end position="1276"/>
    </location>
</feature>
<dbReference type="Pfam" id="PF05378">
    <property type="entry name" value="Hydant_A_N"/>
    <property type="match status" value="2"/>
</dbReference>
<sequence length="1285" mass="137409">MKPWTVWIDVGGTFTDCLAVTPAGEIRTHKLLSSGVYKGAVAEGSTACVIIDPQRQADPPGFFDGYLLKIGDQQVQVESFDAEKGESTLAAPLKGEPRIGQGYELHSGEEAPIAGTRWLLGKRLDDELEQVTIRLGTTKGTNALLERQGAVTAFVTTAGLGDVLRIGYQTRPKLFDLNIRRHADLYRSVLEVEERIGSQGEVLAPLDESQVRQQLVELQSQGIQSLAICLMNGYRNEQHELAIERIARELGFHHISRGVTHLQKLVSRGHTTVVDAYLTPVIRDYLRAIHGKLASGALKLMTSAGGLVDAEQFIGKDSILSGPAGGVIGYAHVASEAGFAGAIGFDMGGTSTDVSRFDGQYERRFEMEVTDPESGDGVRIVAPMLAIETVAAGGGSICWFDGQKLMVGPQSAGASPGPACYGAGGPLAVTDLNVYLGKVLPEYFAFPLDRSAVESRLQQLIDEVQTATGQTYSPEALAAGLTDIANANMAAAIKKISIARGYDTRDYVLVSFGGAGAQHACAIARELGIKKVLQHPYAGILSAYGIGMADVKKFAARDVSQPYDELQLAKLEDVFQELEQDLVQQVYDEGVAAADIEPAVRMLDLRYSGQDTTITIPCPADGDYAREFASMHQQLFGFLFDRPIEIYAARIEVTGKVAKPSWPVTKIHSEQTAVASNHTQTYFAGEWHCTSVYQRDDLQAGHVFCGPAIVVESTSTVVIEPGWECRVTERNDLQLTDLTGAAEHSELSQEVDAIALELFNNRFAAIAEQMGVTLQNTALSTNIKERLDFSCAIFDANGDLVVNAPHIPVHLGAMSECVKCLMEDVPAMRPGDVFVTNDPFRGGSHLPDVTVVTPVFDSTDEGQSQRVLFFTASRAHHSEIGGITPGSMPPFSRNLAEEGVLIRQFRLVENQASGEQSLRKHLAEAPYPSRSIDENLADIHAQTAANQSGVRQLLALVERYGLEVVQSYMGHIQRVAEAKMRAALLNVPAGVHAFADRLDDGTPIEVSITVTHGADGGSATVDFTGTGPVLETNLNANLAIVASAVLYSFRCLIEEDIPLNAGVLAPIDIVVPDDCLLNPPASDDASKCAAVVGGNVETSQRIVDVLLGALGVVAASQGTMNNFLFGREGENAFGYYETIGGGSGAGPEFHGASAVHTHMTNTSLTDPEVLEDRYPVRLQRFTIRRGSGGVGHHHGGDGMVRSIEFLEPLTVSLLTQRRTTSPYGVAGGKPGRSGRNLLLRAGSDQAEELDSSVQFTANAGDVLTIETPGGGGFGVPTATASDDSA</sequence>
<dbReference type="RefSeq" id="WP_145247040.1">
    <property type="nucleotide sequence ID" value="NZ_CP036278.1"/>
</dbReference>